<dbReference type="Proteomes" id="UP000026960">
    <property type="component" value="Chromosome 4"/>
</dbReference>
<proteinExistence type="predicted"/>
<reference evidence="1" key="1">
    <citation type="journal article" date="2009" name="Rice">
        <title>De Novo Next Generation Sequencing of Plant Genomes.</title>
        <authorList>
            <person name="Rounsley S."/>
            <person name="Marri P.R."/>
            <person name="Yu Y."/>
            <person name="He R."/>
            <person name="Sisneros N."/>
            <person name="Goicoechea J.L."/>
            <person name="Lee S.J."/>
            <person name="Angelova A."/>
            <person name="Kudrna D."/>
            <person name="Luo M."/>
            <person name="Affourtit J."/>
            <person name="Desany B."/>
            <person name="Knight J."/>
            <person name="Niazi F."/>
            <person name="Egholm M."/>
            <person name="Wing R.A."/>
        </authorList>
    </citation>
    <scope>NUCLEOTIDE SEQUENCE [LARGE SCALE GENOMIC DNA]</scope>
    <source>
        <strain evidence="1">cv. IRGC 105608</strain>
    </source>
</reference>
<dbReference type="HOGENOM" id="CLU_3300229_0_0_1"/>
<dbReference type="Gramene" id="OBART04G11790.1">
    <property type="protein sequence ID" value="OBART04G11790.1"/>
    <property type="gene ID" value="OBART04G11790"/>
</dbReference>
<name>A0A0D3FVK9_9ORYZ</name>
<organism evidence="1">
    <name type="scientific">Oryza barthii</name>
    <dbReference type="NCBI Taxonomy" id="65489"/>
    <lineage>
        <taxon>Eukaryota</taxon>
        <taxon>Viridiplantae</taxon>
        <taxon>Streptophyta</taxon>
        <taxon>Embryophyta</taxon>
        <taxon>Tracheophyta</taxon>
        <taxon>Spermatophyta</taxon>
        <taxon>Magnoliopsida</taxon>
        <taxon>Liliopsida</taxon>
        <taxon>Poales</taxon>
        <taxon>Poaceae</taxon>
        <taxon>BOP clade</taxon>
        <taxon>Oryzoideae</taxon>
        <taxon>Oryzeae</taxon>
        <taxon>Oryzinae</taxon>
        <taxon>Oryza</taxon>
    </lineage>
</organism>
<evidence type="ECO:0000313" key="2">
    <source>
        <dbReference type="Proteomes" id="UP000026960"/>
    </source>
</evidence>
<reference evidence="1" key="2">
    <citation type="submission" date="2015-03" db="UniProtKB">
        <authorList>
            <consortium name="EnsemblPlants"/>
        </authorList>
    </citation>
    <scope>IDENTIFICATION</scope>
</reference>
<dbReference type="PaxDb" id="65489-OBART04G11790.1"/>
<keyword evidence="2" id="KW-1185">Reference proteome</keyword>
<dbReference type="AlphaFoldDB" id="A0A0D3FVK9"/>
<sequence length="40" mass="4693">MPQWVRTVVQEEWMIEVFDASIADEACTEDEPRKRRGGAR</sequence>
<dbReference type="EnsemblPlants" id="OBART04G11790.1">
    <property type="protein sequence ID" value="OBART04G11790.1"/>
    <property type="gene ID" value="OBART04G11790"/>
</dbReference>
<protein>
    <submittedName>
        <fullName evidence="1">Uncharacterized protein</fullName>
    </submittedName>
</protein>
<evidence type="ECO:0000313" key="1">
    <source>
        <dbReference type="EnsemblPlants" id="OBART04G11790.1"/>
    </source>
</evidence>
<accession>A0A0D3FVK9</accession>